<protein>
    <submittedName>
        <fullName evidence="1">Uncharacterized protein</fullName>
    </submittedName>
</protein>
<comment type="caution">
    <text evidence="1">The sequence shown here is derived from an EMBL/GenBank/DDBJ whole genome shotgun (WGS) entry which is preliminary data.</text>
</comment>
<dbReference type="Proteomes" id="UP000828941">
    <property type="component" value="Chromosome 13"/>
</dbReference>
<sequence length="88" mass="9851">MRERIVVVDGRREARERKEGSCGQFPLNGKDLSICVRQEPRPSELQKSEETGGEAPEGERVLEKPAKFSIQLVPAGFPLALAWACKRM</sequence>
<reference evidence="1 2" key="1">
    <citation type="journal article" date="2022" name="DNA Res.">
        <title>Chromosomal-level genome assembly of the orchid tree Bauhinia variegata (Leguminosae; Cercidoideae) supports the allotetraploid origin hypothesis of Bauhinia.</title>
        <authorList>
            <person name="Zhong Y."/>
            <person name="Chen Y."/>
            <person name="Zheng D."/>
            <person name="Pang J."/>
            <person name="Liu Y."/>
            <person name="Luo S."/>
            <person name="Meng S."/>
            <person name="Qian L."/>
            <person name="Wei D."/>
            <person name="Dai S."/>
            <person name="Zhou R."/>
        </authorList>
    </citation>
    <scope>NUCLEOTIDE SEQUENCE [LARGE SCALE GENOMIC DNA]</scope>
    <source>
        <strain evidence="1">BV-YZ2020</strain>
    </source>
</reference>
<proteinExistence type="predicted"/>
<evidence type="ECO:0000313" key="1">
    <source>
        <dbReference type="EMBL" id="KAI4301718.1"/>
    </source>
</evidence>
<name>A0ACB9KX56_BAUVA</name>
<gene>
    <name evidence="1" type="ORF">L6164_034968</name>
</gene>
<evidence type="ECO:0000313" key="2">
    <source>
        <dbReference type="Proteomes" id="UP000828941"/>
    </source>
</evidence>
<keyword evidence="2" id="KW-1185">Reference proteome</keyword>
<accession>A0ACB9KX56</accession>
<dbReference type="EMBL" id="CM039438">
    <property type="protein sequence ID" value="KAI4301718.1"/>
    <property type="molecule type" value="Genomic_DNA"/>
</dbReference>
<organism evidence="1 2">
    <name type="scientific">Bauhinia variegata</name>
    <name type="common">Purple orchid tree</name>
    <name type="synonym">Phanera variegata</name>
    <dbReference type="NCBI Taxonomy" id="167791"/>
    <lineage>
        <taxon>Eukaryota</taxon>
        <taxon>Viridiplantae</taxon>
        <taxon>Streptophyta</taxon>
        <taxon>Embryophyta</taxon>
        <taxon>Tracheophyta</taxon>
        <taxon>Spermatophyta</taxon>
        <taxon>Magnoliopsida</taxon>
        <taxon>eudicotyledons</taxon>
        <taxon>Gunneridae</taxon>
        <taxon>Pentapetalae</taxon>
        <taxon>rosids</taxon>
        <taxon>fabids</taxon>
        <taxon>Fabales</taxon>
        <taxon>Fabaceae</taxon>
        <taxon>Cercidoideae</taxon>
        <taxon>Cercideae</taxon>
        <taxon>Bauhiniinae</taxon>
        <taxon>Bauhinia</taxon>
    </lineage>
</organism>